<feature type="chain" id="PRO_5042852004" description="SH3 domain-containing protein" evidence="1">
    <location>
        <begin position="24"/>
        <end position="145"/>
    </location>
</feature>
<evidence type="ECO:0000256" key="1">
    <source>
        <dbReference type="SAM" id="SignalP"/>
    </source>
</evidence>
<accession>A0AAP7GQ58</accession>
<comment type="caution">
    <text evidence="2">The sequence shown here is derived from an EMBL/GenBank/DDBJ whole genome shotgun (WGS) entry which is preliminary data.</text>
</comment>
<dbReference type="EMBL" id="LYVI01000009">
    <property type="protein sequence ID" value="OBU60466.1"/>
    <property type="molecule type" value="Genomic_DNA"/>
</dbReference>
<gene>
    <name evidence="2" type="ORF">A9K56_14170</name>
</gene>
<dbReference type="RefSeq" id="WP_065182595.1">
    <property type="nucleotide sequence ID" value="NZ_LYVI01000009.1"/>
</dbReference>
<evidence type="ECO:0000313" key="3">
    <source>
        <dbReference type="Proteomes" id="UP000092125"/>
    </source>
</evidence>
<feature type="signal peptide" evidence="1">
    <location>
        <begin position="1"/>
        <end position="23"/>
    </location>
</feature>
<keyword evidence="1" id="KW-0732">Signal</keyword>
<evidence type="ECO:0008006" key="4">
    <source>
        <dbReference type="Google" id="ProtNLM"/>
    </source>
</evidence>
<dbReference type="AlphaFoldDB" id="A0AAP7GQ58"/>
<proteinExistence type="predicted"/>
<reference evidence="2 3" key="1">
    <citation type="submission" date="2016-05" db="EMBL/GenBank/DDBJ databases">
        <title>Draft Genome Sequences of Stenotrophomonas maltophilia Strains Sm32COP, Sm41DVV, Sm46PAILV, SmF3, SmF22, SmSOFb1 and SmCVFa1, Isolated from Different Manures, in France.</title>
        <authorList>
            <person name="Nazaret S."/>
            <person name="Bodilis J."/>
        </authorList>
    </citation>
    <scope>NUCLEOTIDE SEQUENCE [LARGE SCALE GENOMIC DNA]</scope>
    <source>
        <strain evidence="2 3">Sm41DVV</strain>
    </source>
</reference>
<sequence length="145" mass="15347">MQMKSLAFGIALLTSVSVGPALAGAQAAPVKARTTVESRTTWPAGSVEAASILAWVKARFPGHAPITSGGEISIVRRQIEPQPLTRTSSGSTVELPASGRQGEAITITNRQADGSIETWAHTGIDSGWMLVEYHFKRGFSPESMN</sequence>
<evidence type="ECO:0000313" key="2">
    <source>
        <dbReference type="EMBL" id="OBU60466.1"/>
    </source>
</evidence>
<name>A0AAP7GQ58_STEMA</name>
<dbReference type="Proteomes" id="UP000092125">
    <property type="component" value="Unassembled WGS sequence"/>
</dbReference>
<organism evidence="2 3">
    <name type="scientific">Stenotrophomonas maltophilia</name>
    <name type="common">Pseudomonas maltophilia</name>
    <name type="synonym">Xanthomonas maltophilia</name>
    <dbReference type="NCBI Taxonomy" id="40324"/>
    <lineage>
        <taxon>Bacteria</taxon>
        <taxon>Pseudomonadati</taxon>
        <taxon>Pseudomonadota</taxon>
        <taxon>Gammaproteobacteria</taxon>
        <taxon>Lysobacterales</taxon>
        <taxon>Lysobacteraceae</taxon>
        <taxon>Stenotrophomonas</taxon>
        <taxon>Stenotrophomonas maltophilia group</taxon>
    </lineage>
</organism>
<protein>
    <recommendedName>
        <fullName evidence="4">SH3 domain-containing protein</fullName>
    </recommendedName>
</protein>